<dbReference type="GO" id="GO:0008360">
    <property type="term" value="P:regulation of cell shape"/>
    <property type="evidence" value="ECO:0007669"/>
    <property type="project" value="UniProtKB-KW"/>
</dbReference>
<evidence type="ECO:0000256" key="21">
    <source>
        <dbReference type="PIRSR" id="PIRSR039102-3"/>
    </source>
</evidence>
<feature type="binding site" evidence="20">
    <location>
        <begin position="188"/>
        <end position="189"/>
    </location>
    <ligand>
        <name>ATP</name>
        <dbReference type="ChEBI" id="CHEBI:30616"/>
    </ligand>
</feature>
<evidence type="ECO:0000256" key="19">
    <source>
        <dbReference type="PIRSR" id="PIRSR039102-1"/>
    </source>
</evidence>
<accession>A0A085VAU2</accession>
<feature type="binding site" evidence="21">
    <location>
        <position position="312"/>
    </location>
    <ligand>
        <name>Mg(2+)</name>
        <dbReference type="ChEBI" id="CHEBI:18420"/>
        <label>1</label>
    </ligand>
</feature>
<dbReference type="GO" id="GO:0009252">
    <property type="term" value="P:peptidoglycan biosynthetic process"/>
    <property type="evidence" value="ECO:0007669"/>
    <property type="project" value="UniProtKB-UniRule"/>
</dbReference>
<keyword evidence="15 18" id="KW-0961">Cell wall biogenesis/degradation</keyword>
<dbReference type="InterPro" id="IPR016185">
    <property type="entry name" value="PreATP-grasp_dom_sf"/>
</dbReference>
<dbReference type="Pfam" id="PF01820">
    <property type="entry name" value="Dala_Dala_lig_N"/>
    <property type="match status" value="1"/>
</dbReference>
<dbReference type="Pfam" id="PF07478">
    <property type="entry name" value="Dala_Dala_lig_C"/>
    <property type="match status" value="1"/>
</dbReference>
<comment type="catalytic activity">
    <reaction evidence="16 18">
        <text>2 D-alanine + ATP = D-alanyl-D-alanine + ADP + phosphate + H(+)</text>
        <dbReference type="Rhea" id="RHEA:11224"/>
        <dbReference type="ChEBI" id="CHEBI:15378"/>
        <dbReference type="ChEBI" id="CHEBI:30616"/>
        <dbReference type="ChEBI" id="CHEBI:43474"/>
        <dbReference type="ChEBI" id="CHEBI:57416"/>
        <dbReference type="ChEBI" id="CHEBI:57822"/>
        <dbReference type="ChEBI" id="CHEBI:456216"/>
        <dbReference type="EC" id="6.3.2.4"/>
    </reaction>
</comment>
<evidence type="ECO:0000256" key="13">
    <source>
        <dbReference type="ARBA" id="ARBA00022984"/>
    </source>
</evidence>
<dbReference type="Gene3D" id="3.30.1490.20">
    <property type="entry name" value="ATP-grasp fold, A domain"/>
    <property type="match status" value="1"/>
</dbReference>
<dbReference type="InterPro" id="IPR013815">
    <property type="entry name" value="ATP_grasp_subdomain_1"/>
</dbReference>
<evidence type="ECO:0000256" key="20">
    <source>
        <dbReference type="PIRSR" id="PIRSR039102-2"/>
    </source>
</evidence>
<gene>
    <name evidence="18" type="primary">ddl</name>
    <name evidence="24" type="ORF">IV02_09010</name>
</gene>
<dbReference type="GO" id="GO:0005829">
    <property type="term" value="C:cytosol"/>
    <property type="evidence" value="ECO:0007669"/>
    <property type="project" value="UniProtKB-ARBA"/>
</dbReference>
<keyword evidence="14 21" id="KW-0464">Manganese</keyword>
<evidence type="ECO:0000256" key="2">
    <source>
        <dbReference type="ARBA" id="ARBA00003921"/>
    </source>
</evidence>
<comment type="pathway">
    <text evidence="4 18">Cell wall biogenesis; peptidoglycan biosynthesis.</text>
</comment>
<dbReference type="RefSeq" id="WP_047573897.1">
    <property type="nucleotide sequence ID" value="NZ_JPQT01000097.1"/>
</dbReference>
<keyword evidence="11 21" id="KW-0460">Magnesium</keyword>
<feature type="binding site" evidence="20">
    <location>
        <begin position="218"/>
        <end position="225"/>
    </location>
    <ligand>
        <name>ATP</name>
        <dbReference type="ChEBI" id="CHEBI:30616"/>
    </ligand>
</feature>
<dbReference type="FunFam" id="3.30.1490.20:FF:000007">
    <property type="entry name" value="D-alanine--D-alanine ligase"/>
    <property type="match status" value="1"/>
</dbReference>
<evidence type="ECO:0000256" key="22">
    <source>
        <dbReference type="PROSITE-ProRule" id="PRU00409"/>
    </source>
</evidence>
<keyword evidence="12 18" id="KW-0133">Cell shape</keyword>
<feature type="binding site" evidence="20">
    <location>
        <begin position="311"/>
        <end position="312"/>
    </location>
    <ligand>
        <name>ATP</name>
        <dbReference type="ChEBI" id="CHEBI:30616"/>
    </ligand>
</feature>
<dbReference type="GO" id="GO:0071555">
    <property type="term" value="P:cell wall organization"/>
    <property type="evidence" value="ECO:0007669"/>
    <property type="project" value="UniProtKB-KW"/>
</dbReference>
<evidence type="ECO:0000256" key="1">
    <source>
        <dbReference type="ARBA" id="ARBA00001936"/>
    </source>
</evidence>
<evidence type="ECO:0000313" key="25">
    <source>
        <dbReference type="Proteomes" id="UP000028643"/>
    </source>
</evidence>
<organism evidence="24 25">
    <name type="scientific">Pseudomonas syringae</name>
    <dbReference type="NCBI Taxonomy" id="317"/>
    <lineage>
        <taxon>Bacteria</taxon>
        <taxon>Pseudomonadati</taxon>
        <taxon>Pseudomonadota</taxon>
        <taxon>Gammaproteobacteria</taxon>
        <taxon>Pseudomonadales</taxon>
        <taxon>Pseudomonadaceae</taxon>
        <taxon>Pseudomonas</taxon>
    </lineage>
</organism>
<evidence type="ECO:0000256" key="5">
    <source>
        <dbReference type="ARBA" id="ARBA00010871"/>
    </source>
</evidence>
<dbReference type="PROSITE" id="PS00844">
    <property type="entry name" value="DALA_DALA_LIGASE_2"/>
    <property type="match status" value="1"/>
</dbReference>
<dbReference type="EC" id="6.3.2.4" evidence="18"/>
<name>A0A085VAU2_PSESX</name>
<dbReference type="InterPro" id="IPR005905">
    <property type="entry name" value="D_ala_D_ala"/>
</dbReference>
<dbReference type="PATRIC" id="fig|317.174.peg.1842"/>
<evidence type="ECO:0000256" key="12">
    <source>
        <dbReference type="ARBA" id="ARBA00022960"/>
    </source>
</evidence>
<evidence type="ECO:0000313" key="24">
    <source>
        <dbReference type="EMBL" id="KFE52555.1"/>
    </source>
</evidence>
<evidence type="ECO:0000256" key="7">
    <source>
        <dbReference type="ARBA" id="ARBA00022598"/>
    </source>
</evidence>
<dbReference type="Gene3D" id="3.40.50.20">
    <property type="match status" value="1"/>
</dbReference>
<dbReference type="Proteomes" id="UP000028643">
    <property type="component" value="Unassembled WGS sequence"/>
</dbReference>
<dbReference type="NCBIfam" id="TIGR01205">
    <property type="entry name" value="D_ala_D_alaTIGR"/>
    <property type="match status" value="1"/>
</dbReference>
<feature type="active site" evidence="19">
    <location>
        <position position="323"/>
    </location>
</feature>
<dbReference type="PROSITE" id="PS50975">
    <property type="entry name" value="ATP_GRASP"/>
    <property type="match status" value="1"/>
</dbReference>
<feature type="active site" evidence="19">
    <location>
        <position position="15"/>
    </location>
</feature>
<evidence type="ECO:0000256" key="15">
    <source>
        <dbReference type="ARBA" id="ARBA00023316"/>
    </source>
</evidence>
<evidence type="ECO:0000256" key="17">
    <source>
        <dbReference type="ARBA" id="ARBA00060592"/>
    </source>
</evidence>
<dbReference type="AlphaFoldDB" id="A0A085VAU2"/>
<feature type="binding site" evidence="21">
    <location>
        <position position="314"/>
    </location>
    <ligand>
        <name>Mg(2+)</name>
        <dbReference type="ChEBI" id="CHEBI:18420"/>
        <label>2</label>
    </ligand>
</feature>
<dbReference type="EMBL" id="JPQT01000097">
    <property type="protein sequence ID" value="KFE52555.1"/>
    <property type="molecule type" value="Genomic_DNA"/>
</dbReference>
<keyword evidence="8 21" id="KW-0479">Metal-binding</keyword>
<evidence type="ECO:0000256" key="18">
    <source>
        <dbReference type="HAMAP-Rule" id="MF_00047"/>
    </source>
</evidence>
<feature type="binding site" evidence="20">
    <location>
        <position position="140"/>
    </location>
    <ligand>
        <name>ATP</name>
        <dbReference type="ChEBI" id="CHEBI:30616"/>
    </ligand>
</feature>
<dbReference type="InterPro" id="IPR011761">
    <property type="entry name" value="ATP-grasp"/>
</dbReference>
<dbReference type="NCBIfam" id="NF002378">
    <property type="entry name" value="PRK01372.1"/>
    <property type="match status" value="1"/>
</dbReference>
<feature type="binding site" evidence="20">
    <location>
        <begin position="180"/>
        <end position="182"/>
    </location>
    <ligand>
        <name>ATP</name>
        <dbReference type="ChEBI" id="CHEBI:30616"/>
    </ligand>
</feature>
<dbReference type="PANTHER" id="PTHR23132:SF25">
    <property type="entry name" value="D-ALANINE--D-ALANINE LIGASE A"/>
    <property type="match status" value="1"/>
</dbReference>
<evidence type="ECO:0000256" key="11">
    <source>
        <dbReference type="ARBA" id="ARBA00022842"/>
    </source>
</evidence>
<keyword evidence="10 22" id="KW-0067">ATP-binding</keyword>
<evidence type="ECO:0000256" key="9">
    <source>
        <dbReference type="ARBA" id="ARBA00022741"/>
    </source>
</evidence>
<feature type="binding site" evidence="21">
    <location>
        <position position="312"/>
    </location>
    <ligand>
        <name>Mg(2+)</name>
        <dbReference type="ChEBI" id="CHEBI:18420"/>
        <label>2</label>
    </ligand>
</feature>
<keyword evidence="9 20" id="KW-0547">Nucleotide-binding</keyword>
<dbReference type="PANTHER" id="PTHR23132">
    <property type="entry name" value="D-ALANINE--D-ALANINE LIGASE"/>
    <property type="match status" value="1"/>
</dbReference>
<dbReference type="PROSITE" id="PS00843">
    <property type="entry name" value="DALA_DALA_LIGASE_1"/>
    <property type="match status" value="1"/>
</dbReference>
<comment type="cofactor">
    <cofactor evidence="1">
        <name>Mn(2+)</name>
        <dbReference type="ChEBI" id="CHEBI:29035"/>
    </cofactor>
</comment>
<comment type="caution">
    <text evidence="24">The sequence shown here is derived from an EMBL/GenBank/DDBJ whole genome shotgun (WGS) entry which is preliminary data.</text>
</comment>
<dbReference type="GO" id="GO:0046872">
    <property type="term" value="F:metal ion binding"/>
    <property type="evidence" value="ECO:0007669"/>
    <property type="project" value="UniProtKB-KW"/>
</dbReference>
<keyword evidence="7 18" id="KW-0436">Ligase</keyword>
<sequence>MKTSVAILFGGQSSEHEVSLQSARNVINAIDRGSYDLTLIGIDKQGRWLHFDECDYLLNADNPAQIKLSESGKLLSLLPGSLAGQFVDVASGVQLPRIDVVFPLIHGAFGEDGSLQGLLRLLAIPFVGPDVLSSAACMDKDVTKRLLRDAGIAVAPSLVLTRGQSARFEEVSARLGLPMFVKPASQGSSVGVSKVSDEAGFSAALALAFEFDHKVLIEQGIVGREVECAVLGNRQPQVSVCGEVIANDEFYAYDTKYLNGDQARIAIPAELTPELSDQVRDVALHAYRVLQCAGLARVDFFVTEARDIIINEVNTLPGFTSISMYPKLWQASGMTYAGLIDRLIVLALERADEARQLKVEIFS</sequence>
<evidence type="ECO:0000256" key="16">
    <source>
        <dbReference type="ARBA" id="ARBA00047614"/>
    </source>
</evidence>
<keyword evidence="13 18" id="KW-0573">Peptidoglycan synthesis</keyword>
<feature type="domain" description="ATP-grasp" evidence="23">
    <location>
        <begin position="144"/>
        <end position="345"/>
    </location>
</feature>
<evidence type="ECO:0000256" key="4">
    <source>
        <dbReference type="ARBA" id="ARBA00004752"/>
    </source>
</evidence>
<proteinExistence type="inferred from homology"/>
<dbReference type="PIRSF" id="PIRSF039102">
    <property type="entry name" value="Ddl/VanB"/>
    <property type="match status" value="1"/>
</dbReference>
<dbReference type="GO" id="GO:0005524">
    <property type="term" value="F:ATP binding"/>
    <property type="evidence" value="ECO:0007669"/>
    <property type="project" value="UniProtKB-UniRule"/>
</dbReference>
<dbReference type="SUPFAM" id="SSF56059">
    <property type="entry name" value="Glutathione synthetase ATP-binding domain-like"/>
    <property type="match status" value="1"/>
</dbReference>
<reference evidence="24 25" key="1">
    <citation type="submission" date="2014-07" db="EMBL/GenBank/DDBJ databases">
        <title>Draft Genome Sequences of Environmental Pseudomonas syringae strains.</title>
        <authorList>
            <person name="Baltrus D.A."/>
            <person name="Berge O."/>
            <person name="Morris C."/>
        </authorList>
    </citation>
    <scope>NUCLEOTIDE SEQUENCE [LARGE SCALE GENOMIC DNA]</scope>
    <source>
        <strain evidence="24 25">CEB003</strain>
    </source>
</reference>
<protein>
    <recommendedName>
        <fullName evidence="18">D-alanine--D-alanine ligase</fullName>
        <ecNumber evidence="18">6.3.2.4</ecNumber>
    </recommendedName>
    <alternativeName>
        <fullName evidence="18">D-Ala-D-Ala ligase</fullName>
    </alternativeName>
    <alternativeName>
        <fullName evidence="18">D-alanylalanine synthetase</fullName>
    </alternativeName>
</protein>
<evidence type="ECO:0000256" key="3">
    <source>
        <dbReference type="ARBA" id="ARBA00004496"/>
    </source>
</evidence>
<comment type="function">
    <text evidence="2 18">Cell wall formation.</text>
</comment>
<dbReference type="GO" id="GO:0008716">
    <property type="term" value="F:D-alanine-D-alanine ligase activity"/>
    <property type="evidence" value="ECO:0007669"/>
    <property type="project" value="UniProtKB-UniRule"/>
</dbReference>
<dbReference type="SUPFAM" id="SSF52440">
    <property type="entry name" value="PreATP-grasp domain"/>
    <property type="match status" value="1"/>
</dbReference>
<dbReference type="NCBIfam" id="NF002528">
    <property type="entry name" value="PRK01966.1-4"/>
    <property type="match status" value="1"/>
</dbReference>
<evidence type="ECO:0000256" key="14">
    <source>
        <dbReference type="ARBA" id="ARBA00023211"/>
    </source>
</evidence>
<dbReference type="HAMAP" id="MF_00047">
    <property type="entry name" value="Dala_Dala_lig"/>
    <property type="match status" value="1"/>
</dbReference>
<comment type="similarity">
    <text evidence="5 18">Belongs to the D-alanine--D-alanine ligase family.</text>
</comment>
<dbReference type="UniPathway" id="UPA00219"/>
<dbReference type="NCBIfam" id="NF002525">
    <property type="entry name" value="PRK01966.1-1"/>
    <property type="match status" value="1"/>
</dbReference>
<dbReference type="FunFam" id="3.30.470.20:FF:000008">
    <property type="entry name" value="D-alanine--D-alanine ligase"/>
    <property type="match status" value="1"/>
</dbReference>
<keyword evidence="6 18" id="KW-0963">Cytoplasm</keyword>
<evidence type="ECO:0000256" key="8">
    <source>
        <dbReference type="ARBA" id="ARBA00022723"/>
    </source>
</evidence>
<evidence type="ECO:0000256" key="10">
    <source>
        <dbReference type="ARBA" id="ARBA00022840"/>
    </source>
</evidence>
<dbReference type="InterPro" id="IPR011127">
    <property type="entry name" value="Dala_Dala_lig_N"/>
</dbReference>
<dbReference type="Gene3D" id="3.30.470.20">
    <property type="entry name" value="ATP-grasp fold, B domain"/>
    <property type="match status" value="1"/>
</dbReference>
<comment type="cofactor">
    <cofactor evidence="21">
        <name>Mg(2+)</name>
        <dbReference type="ChEBI" id="CHEBI:18420"/>
    </cofactor>
    <cofactor evidence="21">
        <name>Mn(2+)</name>
        <dbReference type="ChEBI" id="CHEBI:29035"/>
    </cofactor>
    <text evidence="21">Binds 2 magnesium or manganese ions per subunit.</text>
</comment>
<feature type="binding site" evidence="21">
    <location>
        <position position="299"/>
    </location>
    <ligand>
        <name>Mg(2+)</name>
        <dbReference type="ChEBI" id="CHEBI:18420"/>
        <label>1</label>
    </ligand>
</feature>
<comment type="pathway">
    <text evidence="17">Glycan biosynthesis.</text>
</comment>
<dbReference type="InterPro" id="IPR000291">
    <property type="entry name" value="D-Ala_lig_Van_CS"/>
</dbReference>
<feature type="active site" evidence="19">
    <location>
        <position position="188"/>
    </location>
</feature>
<evidence type="ECO:0000256" key="6">
    <source>
        <dbReference type="ARBA" id="ARBA00022490"/>
    </source>
</evidence>
<evidence type="ECO:0000259" key="23">
    <source>
        <dbReference type="PROSITE" id="PS50975"/>
    </source>
</evidence>
<comment type="subcellular location">
    <subcellularLocation>
        <location evidence="3 18">Cytoplasm</location>
    </subcellularLocation>
</comment>
<dbReference type="InterPro" id="IPR011095">
    <property type="entry name" value="Dala_Dala_lig_C"/>
</dbReference>